<dbReference type="Proteomes" id="UP001183629">
    <property type="component" value="Unassembled WGS sequence"/>
</dbReference>
<dbReference type="InterPro" id="IPR018060">
    <property type="entry name" value="HTH_AraC"/>
</dbReference>
<dbReference type="Pfam" id="PF12833">
    <property type="entry name" value="HTH_18"/>
    <property type="match status" value="1"/>
</dbReference>
<keyword evidence="3" id="KW-0804">Transcription</keyword>
<dbReference type="Pfam" id="PF14525">
    <property type="entry name" value="AraC_binding_2"/>
    <property type="match status" value="1"/>
</dbReference>
<dbReference type="AlphaFoldDB" id="A0AAE4A052"/>
<sequence length="303" mass="33091">MTSTATTSVSDWQQAFADLHGAMRITVPDRDAPWSSRLEVRRTSSYGVAFCGGGRQFVSRQSRHIRADPRGRFELLVPLTGSAGMEQDRTAAQIGPEAMVLCDLDRPLTFTHQDDFRSIALIVPEDAVAGRSRALTAGSRRIDARTGLGRVVRQLVTSIHQERQLLSGAAFDLTCDRLLDLVCLAAEGGGAAAPADRRALVETEIRRYVRQHAAEPGLDVTVVARALGWSPRYLQQVLRDAGTTPRDLIRRERLLLARSRLASPAWSRTSIGGIARSCGFGSHASFTTAFRAEFGVPPRDARS</sequence>
<dbReference type="PANTHER" id="PTHR46796:SF6">
    <property type="entry name" value="ARAC SUBFAMILY"/>
    <property type="match status" value="1"/>
</dbReference>
<evidence type="ECO:0000256" key="1">
    <source>
        <dbReference type="ARBA" id="ARBA00023015"/>
    </source>
</evidence>
<dbReference type="PANTHER" id="PTHR46796">
    <property type="entry name" value="HTH-TYPE TRANSCRIPTIONAL ACTIVATOR RHAS-RELATED"/>
    <property type="match status" value="1"/>
</dbReference>
<dbReference type="PROSITE" id="PS00041">
    <property type="entry name" value="HTH_ARAC_FAMILY_1"/>
    <property type="match status" value="1"/>
</dbReference>
<evidence type="ECO:0000313" key="6">
    <source>
        <dbReference type="Proteomes" id="UP001183629"/>
    </source>
</evidence>
<protein>
    <submittedName>
        <fullName evidence="5">AraC-like DNA-binding protein</fullName>
    </submittedName>
</protein>
<dbReference type="InterPro" id="IPR018062">
    <property type="entry name" value="HTH_AraC-typ_CS"/>
</dbReference>
<dbReference type="InterPro" id="IPR035418">
    <property type="entry name" value="AraC-bd_2"/>
</dbReference>
<dbReference type="GO" id="GO:0043565">
    <property type="term" value="F:sequence-specific DNA binding"/>
    <property type="evidence" value="ECO:0007669"/>
    <property type="project" value="InterPro"/>
</dbReference>
<dbReference type="PROSITE" id="PS01124">
    <property type="entry name" value="HTH_ARAC_FAMILY_2"/>
    <property type="match status" value="1"/>
</dbReference>
<proteinExistence type="predicted"/>
<gene>
    <name evidence="5" type="ORF">J2S44_007408</name>
</gene>
<dbReference type="RefSeq" id="WP_310424126.1">
    <property type="nucleotide sequence ID" value="NZ_JAVDYC010000001.1"/>
</dbReference>
<evidence type="ECO:0000256" key="2">
    <source>
        <dbReference type="ARBA" id="ARBA00023125"/>
    </source>
</evidence>
<keyword evidence="1" id="KW-0805">Transcription regulation</keyword>
<dbReference type="Gene3D" id="1.10.10.60">
    <property type="entry name" value="Homeodomain-like"/>
    <property type="match status" value="1"/>
</dbReference>
<keyword evidence="2 5" id="KW-0238">DNA-binding</keyword>
<name>A0AAE4A052_9ACTN</name>
<dbReference type="SUPFAM" id="SSF46689">
    <property type="entry name" value="Homeodomain-like"/>
    <property type="match status" value="1"/>
</dbReference>
<dbReference type="InterPro" id="IPR009057">
    <property type="entry name" value="Homeodomain-like_sf"/>
</dbReference>
<dbReference type="InterPro" id="IPR050204">
    <property type="entry name" value="AraC_XylS_family_regulators"/>
</dbReference>
<keyword evidence="6" id="KW-1185">Reference proteome</keyword>
<comment type="caution">
    <text evidence="5">The sequence shown here is derived from an EMBL/GenBank/DDBJ whole genome shotgun (WGS) entry which is preliminary data.</text>
</comment>
<feature type="domain" description="HTH araC/xylS-type" evidence="4">
    <location>
        <begin position="203"/>
        <end position="303"/>
    </location>
</feature>
<dbReference type="EMBL" id="JAVDYC010000001">
    <property type="protein sequence ID" value="MDR7327158.1"/>
    <property type="molecule type" value="Genomic_DNA"/>
</dbReference>
<accession>A0AAE4A052</accession>
<evidence type="ECO:0000259" key="4">
    <source>
        <dbReference type="PROSITE" id="PS01124"/>
    </source>
</evidence>
<evidence type="ECO:0000313" key="5">
    <source>
        <dbReference type="EMBL" id="MDR7327158.1"/>
    </source>
</evidence>
<dbReference type="SMART" id="SM00342">
    <property type="entry name" value="HTH_ARAC"/>
    <property type="match status" value="1"/>
</dbReference>
<reference evidence="5 6" key="1">
    <citation type="submission" date="2023-07" db="EMBL/GenBank/DDBJ databases">
        <title>Sequencing the genomes of 1000 actinobacteria strains.</title>
        <authorList>
            <person name="Klenk H.-P."/>
        </authorList>
    </citation>
    <scope>NUCLEOTIDE SEQUENCE [LARGE SCALE GENOMIC DNA]</scope>
    <source>
        <strain evidence="5 6">DSM 44711</strain>
    </source>
</reference>
<dbReference type="GO" id="GO:0003700">
    <property type="term" value="F:DNA-binding transcription factor activity"/>
    <property type="evidence" value="ECO:0007669"/>
    <property type="project" value="InterPro"/>
</dbReference>
<evidence type="ECO:0000256" key="3">
    <source>
        <dbReference type="ARBA" id="ARBA00023163"/>
    </source>
</evidence>
<organism evidence="5 6">
    <name type="scientific">Catenuloplanes niger</name>
    <dbReference type="NCBI Taxonomy" id="587534"/>
    <lineage>
        <taxon>Bacteria</taxon>
        <taxon>Bacillati</taxon>
        <taxon>Actinomycetota</taxon>
        <taxon>Actinomycetes</taxon>
        <taxon>Micromonosporales</taxon>
        <taxon>Micromonosporaceae</taxon>
        <taxon>Catenuloplanes</taxon>
    </lineage>
</organism>